<organism evidence="7 8">
    <name type="scientific">Dictyostelium firmibasis</name>
    <dbReference type="NCBI Taxonomy" id="79012"/>
    <lineage>
        <taxon>Eukaryota</taxon>
        <taxon>Amoebozoa</taxon>
        <taxon>Evosea</taxon>
        <taxon>Eumycetozoa</taxon>
        <taxon>Dictyostelia</taxon>
        <taxon>Dictyosteliales</taxon>
        <taxon>Dictyosteliaceae</taxon>
        <taxon>Dictyostelium</taxon>
    </lineage>
</organism>
<dbReference type="GO" id="GO:0016020">
    <property type="term" value="C:membrane"/>
    <property type="evidence" value="ECO:0007669"/>
    <property type="project" value="UniProtKB-SubCell"/>
</dbReference>
<accession>A0AAN7TYZ5</accession>
<sequence length="342" mass="38896">MKFLIINIIILKIIYSLPIIFEKSKDSPEISIYFNRGCGYFSIIADSFRYNSSYENPYIENVLVNGDIVILIGANFCDDGFPKYLLLGDTKINETFFISSGHNRLEFSYNNSKLYFSSFPIQLFASEVPSNKMKLTYLPIIEYINNIPRNKNGIIIIKGTRLISNIKHSNIEVRIGSLGCTIITKFSHEITCNLVSIGCNETNLLVNLKIDDIVNSELVYFNFDTPFISSYRIKNDILILDGHCFGNKESIIFNDDIPLIFEDVNVNEEETIMSFTIPKTLEYLNLSVKSYQTKSNYFFIGLSFISKFVTLPLVNGSNCIVKIFNTSFDSVDSPIIIVNPST</sequence>
<dbReference type="AlphaFoldDB" id="A0AAN7TYZ5"/>
<reference evidence="7 8" key="1">
    <citation type="submission" date="2023-11" db="EMBL/GenBank/DDBJ databases">
        <title>Dfirmibasis_genome.</title>
        <authorList>
            <person name="Edelbroek B."/>
            <person name="Kjellin J."/>
            <person name="Jerlstrom-Hultqvist J."/>
            <person name="Soderbom F."/>
        </authorList>
    </citation>
    <scope>NUCLEOTIDE SEQUENCE [LARGE SCALE GENOMIC DNA]</scope>
    <source>
        <strain evidence="7 8">TNS-C-14</strain>
    </source>
</reference>
<evidence type="ECO:0000256" key="2">
    <source>
        <dbReference type="ARBA" id="ARBA00022729"/>
    </source>
</evidence>
<dbReference type="Pfam" id="PF01833">
    <property type="entry name" value="TIG"/>
    <property type="match status" value="1"/>
</dbReference>
<evidence type="ECO:0000256" key="5">
    <source>
        <dbReference type="SAM" id="SignalP"/>
    </source>
</evidence>
<evidence type="ECO:0000313" key="7">
    <source>
        <dbReference type="EMBL" id="KAK5581687.1"/>
    </source>
</evidence>
<proteinExistence type="predicted"/>
<protein>
    <recommendedName>
        <fullName evidence="6">IPT/TIG domain-containing protein</fullName>
    </recommendedName>
</protein>
<evidence type="ECO:0000256" key="4">
    <source>
        <dbReference type="ARBA" id="ARBA00023180"/>
    </source>
</evidence>
<evidence type="ECO:0000256" key="3">
    <source>
        <dbReference type="ARBA" id="ARBA00023136"/>
    </source>
</evidence>
<feature type="chain" id="PRO_5042978590" description="IPT/TIG domain-containing protein" evidence="5">
    <location>
        <begin position="17"/>
        <end position="342"/>
    </location>
</feature>
<keyword evidence="3" id="KW-0472">Membrane</keyword>
<evidence type="ECO:0000259" key="6">
    <source>
        <dbReference type="Pfam" id="PF01833"/>
    </source>
</evidence>
<keyword evidence="4" id="KW-0325">Glycoprotein</keyword>
<dbReference type="InterPro" id="IPR052014">
    <property type="entry name" value="Dictyostelium_Tiger"/>
</dbReference>
<feature type="domain" description="IPT/TIG" evidence="6">
    <location>
        <begin position="145"/>
        <end position="212"/>
    </location>
</feature>
<gene>
    <name evidence="7" type="ORF">RB653_001724</name>
</gene>
<name>A0AAN7TYZ5_9MYCE</name>
<comment type="caution">
    <text evidence="7">The sequence shown here is derived from an EMBL/GenBank/DDBJ whole genome shotgun (WGS) entry which is preliminary data.</text>
</comment>
<keyword evidence="2 5" id="KW-0732">Signal</keyword>
<comment type="subcellular location">
    <subcellularLocation>
        <location evidence="1">Membrane</location>
    </subcellularLocation>
</comment>
<dbReference type="EMBL" id="JAVFKY010000002">
    <property type="protein sequence ID" value="KAK5581687.1"/>
    <property type="molecule type" value="Genomic_DNA"/>
</dbReference>
<dbReference type="PANTHER" id="PTHR31341">
    <property type="entry name" value="IPT/TIG DOMAIN-CONTAINING PROTEIN-RELATED-RELATED"/>
    <property type="match status" value="1"/>
</dbReference>
<evidence type="ECO:0000256" key="1">
    <source>
        <dbReference type="ARBA" id="ARBA00004370"/>
    </source>
</evidence>
<feature type="signal peptide" evidence="5">
    <location>
        <begin position="1"/>
        <end position="16"/>
    </location>
</feature>
<evidence type="ECO:0000313" key="8">
    <source>
        <dbReference type="Proteomes" id="UP001344447"/>
    </source>
</evidence>
<keyword evidence="8" id="KW-1185">Reference proteome</keyword>
<dbReference type="PANTHER" id="PTHR31341:SF4">
    <property type="entry name" value="IPT_TIG DOMAIN-CONTAINING PROTEIN-RELATED"/>
    <property type="match status" value="1"/>
</dbReference>
<dbReference type="InterPro" id="IPR002909">
    <property type="entry name" value="IPT_dom"/>
</dbReference>
<dbReference type="Proteomes" id="UP001344447">
    <property type="component" value="Unassembled WGS sequence"/>
</dbReference>